<evidence type="ECO:0000313" key="3">
    <source>
        <dbReference type="Proteomes" id="UP001142489"/>
    </source>
</evidence>
<sequence>MGLGLKSDAPSDGCPRVAALPSKCAGVLVLLLLFGIWGAQAQSEYETSSVYLWKT</sequence>
<dbReference type="EMBL" id="JAPFRF010000009">
    <property type="protein sequence ID" value="KAJ7322357.1"/>
    <property type="molecule type" value="Genomic_DNA"/>
</dbReference>
<keyword evidence="1" id="KW-0812">Transmembrane</keyword>
<keyword evidence="1" id="KW-0472">Membrane</keyword>
<gene>
    <name evidence="2" type="ORF">JRQ81_018644</name>
</gene>
<keyword evidence="3" id="KW-1185">Reference proteome</keyword>
<dbReference type="OrthoDB" id="10462776at2759"/>
<feature type="transmembrane region" description="Helical" evidence="1">
    <location>
        <begin position="20"/>
        <end position="39"/>
    </location>
</feature>
<feature type="non-terminal residue" evidence="2">
    <location>
        <position position="55"/>
    </location>
</feature>
<protein>
    <submittedName>
        <fullName evidence="2">Uncharacterized protein</fullName>
    </submittedName>
</protein>
<reference evidence="2" key="1">
    <citation type="journal article" date="2023" name="DNA Res.">
        <title>Chromosome-level genome assembly of Phrynocephalus forsythii using third-generation DNA sequencing and Hi-C analysis.</title>
        <authorList>
            <person name="Qi Y."/>
            <person name="Zhao W."/>
            <person name="Zhao Y."/>
            <person name="Niu C."/>
            <person name="Cao S."/>
            <person name="Zhang Y."/>
        </authorList>
    </citation>
    <scope>NUCLEOTIDE SEQUENCE</scope>
    <source>
        <tissue evidence="2">Muscle</tissue>
    </source>
</reference>
<organism evidence="2 3">
    <name type="scientific">Phrynocephalus forsythii</name>
    <dbReference type="NCBI Taxonomy" id="171643"/>
    <lineage>
        <taxon>Eukaryota</taxon>
        <taxon>Metazoa</taxon>
        <taxon>Chordata</taxon>
        <taxon>Craniata</taxon>
        <taxon>Vertebrata</taxon>
        <taxon>Euteleostomi</taxon>
        <taxon>Lepidosauria</taxon>
        <taxon>Squamata</taxon>
        <taxon>Bifurcata</taxon>
        <taxon>Unidentata</taxon>
        <taxon>Episquamata</taxon>
        <taxon>Toxicofera</taxon>
        <taxon>Iguania</taxon>
        <taxon>Acrodonta</taxon>
        <taxon>Agamidae</taxon>
        <taxon>Agaminae</taxon>
        <taxon>Phrynocephalus</taxon>
    </lineage>
</organism>
<dbReference type="Proteomes" id="UP001142489">
    <property type="component" value="Unassembled WGS sequence"/>
</dbReference>
<comment type="caution">
    <text evidence="2">The sequence shown here is derived from an EMBL/GenBank/DDBJ whole genome shotgun (WGS) entry which is preliminary data.</text>
</comment>
<evidence type="ECO:0000256" key="1">
    <source>
        <dbReference type="SAM" id="Phobius"/>
    </source>
</evidence>
<dbReference type="AlphaFoldDB" id="A0A9Q0XNX4"/>
<keyword evidence="1" id="KW-1133">Transmembrane helix</keyword>
<accession>A0A9Q0XNX4</accession>
<name>A0A9Q0XNX4_9SAUR</name>
<proteinExistence type="predicted"/>
<evidence type="ECO:0000313" key="2">
    <source>
        <dbReference type="EMBL" id="KAJ7322357.1"/>
    </source>
</evidence>